<evidence type="ECO:0008006" key="3">
    <source>
        <dbReference type="Google" id="ProtNLM"/>
    </source>
</evidence>
<organism evidence="1 2">
    <name type="scientific">Luteimonas salinilitoris</name>
    <dbReference type="NCBI Taxonomy" id="3237697"/>
    <lineage>
        <taxon>Bacteria</taxon>
        <taxon>Pseudomonadati</taxon>
        <taxon>Pseudomonadota</taxon>
        <taxon>Gammaproteobacteria</taxon>
        <taxon>Lysobacterales</taxon>
        <taxon>Lysobacteraceae</taxon>
        <taxon>Luteimonas</taxon>
    </lineage>
</organism>
<evidence type="ECO:0000313" key="2">
    <source>
        <dbReference type="Proteomes" id="UP001566331"/>
    </source>
</evidence>
<name>A0ABV4HNP8_9GAMM</name>
<keyword evidence="2" id="KW-1185">Reference proteome</keyword>
<dbReference type="EMBL" id="JBFWIC010000007">
    <property type="protein sequence ID" value="MEZ0474359.1"/>
    <property type="molecule type" value="Genomic_DNA"/>
</dbReference>
<gene>
    <name evidence="1" type="ORF">AB6713_06970</name>
</gene>
<accession>A0ABV4HNP8</accession>
<comment type="caution">
    <text evidence="1">The sequence shown here is derived from an EMBL/GenBank/DDBJ whole genome shotgun (WGS) entry which is preliminary data.</text>
</comment>
<reference evidence="1 2" key="1">
    <citation type="submission" date="2024-07" db="EMBL/GenBank/DDBJ databases">
        <title>Luteimonas salilacus sp. nov., isolated from the shore soil of Salt Lake in Tibet of China.</title>
        <authorList>
            <person name="Zhang X."/>
            <person name="Li A."/>
        </authorList>
    </citation>
    <scope>NUCLEOTIDE SEQUENCE [LARGE SCALE GENOMIC DNA]</scope>
    <source>
        <strain evidence="1 2">B3-2-R+30</strain>
    </source>
</reference>
<dbReference type="InterPro" id="IPR014729">
    <property type="entry name" value="Rossmann-like_a/b/a_fold"/>
</dbReference>
<dbReference type="Gene3D" id="3.40.50.620">
    <property type="entry name" value="HUPs"/>
    <property type="match status" value="1"/>
</dbReference>
<dbReference type="RefSeq" id="WP_370563518.1">
    <property type="nucleotide sequence ID" value="NZ_JBFWIB010000004.1"/>
</dbReference>
<evidence type="ECO:0000313" key="1">
    <source>
        <dbReference type="EMBL" id="MEZ0474359.1"/>
    </source>
</evidence>
<sequence length="251" mass="29175">MNLLWTSGWDSTFQLLRLLLKHRLPVVPYYLEDPTRASTTTELRTMRRIGDALRDTFPETRDLLQPLRTFPVGELEPDPDIADALRTIRTRIFIGSQYEWLPLFCKRHGMAGMELSVHVDDKVQALLASFVCEFDQAGKYRSFRVDPRHAGTAEYALFRYFSFPLFRIDKRAMAREAESEGWSRIMDMTWFCHRPLQGKPCGTCAPCAYAIEEGLAWRVPRARRVLSFFYRKLALPLKPPIRAALASVWKR</sequence>
<protein>
    <recommendedName>
        <fullName evidence="3">7-cyano-7-deazaguanine synthase</fullName>
    </recommendedName>
</protein>
<dbReference type="Proteomes" id="UP001566331">
    <property type="component" value="Unassembled WGS sequence"/>
</dbReference>
<proteinExistence type="predicted"/>